<sequence length="174" mass="19455">MSEDHLIIIDGYNLILRSPELRPIEGRTLEQSRHKLLNLLSWTFGVGEARFIVVFDGAGKGSTESVSGRLSVRYSKSGEKADDLIRTIVEDQVERRERVTVVTADLEIARHARAMGANVSLADLFMASVLEPKRAAANEKPETLSKKELEEWRTLFERAKQSPAEDEDRGAGPH</sequence>
<protein>
    <recommendedName>
        <fullName evidence="4">NYN domain-containing protein</fullName>
    </recommendedName>
</protein>
<comment type="caution">
    <text evidence="2">The sequence shown here is derived from an EMBL/GenBank/DDBJ whole genome shotgun (WGS) entry which is preliminary data.</text>
</comment>
<proteinExistence type="predicted"/>
<dbReference type="InterPro" id="IPR010298">
    <property type="entry name" value="YacP-like"/>
</dbReference>
<evidence type="ECO:0008006" key="4">
    <source>
        <dbReference type="Google" id="ProtNLM"/>
    </source>
</evidence>
<evidence type="ECO:0000256" key="1">
    <source>
        <dbReference type="SAM" id="MobiDB-lite"/>
    </source>
</evidence>
<name>A0A849SIN3_UNCEI</name>
<dbReference type="EMBL" id="JABFRW010000125">
    <property type="protein sequence ID" value="NOT34476.1"/>
    <property type="molecule type" value="Genomic_DNA"/>
</dbReference>
<dbReference type="PANTHER" id="PTHR34547:SF1">
    <property type="entry name" value="YACP-LIKE NYN DOMAIN PROTEIN"/>
    <property type="match status" value="1"/>
</dbReference>
<dbReference type="PANTHER" id="PTHR34547">
    <property type="entry name" value="YACP-LIKE NYN DOMAIN PROTEIN"/>
    <property type="match status" value="1"/>
</dbReference>
<reference evidence="2 3" key="1">
    <citation type="submission" date="2020-04" db="EMBL/GenBank/DDBJ databases">
        <title>Metagenomic profiling of ammonia- and methane-oxidizing microorganisms in a Dutch drinking water treatment plant.</title>
        <authorList>
            <person name="Poghosyan L."/>
            <person name="Leucker S."/>
        </authorList>
    </citation>
    <scope>NUCLEOTIDE SEQUENCE [LARGE SCALE GENOMIC DNA]</scope>
    <source>
        <strain evidence="2">S-RSF-IL-03</strain>
    </source>
</reference>
<organism evidence="2 3">
    <name type="scientific">Eiseniibacteriota bacterium</name>
    <dbReference type="NCBI Taxonomy" id="2212470"/>
    <lineage>
        <taxon>Bacteria</taxon>
        <taxon>Candidatus Eiseniibacteriota</taxon>
    </lineage>
</organism>
<dbReference type="AlphaFoldDB" id="A0A849SIN3"/>
<dbReference type="Proteomes" id="UP000580839">
    <property type="component" value="Unassembled WGS sequence"/>
</dbReference>
<evidence type="ECO:0000313" key="2">
    <source>
        <dbReference type="EMBL" id="NOT34476.1"/>
    </source>
</evidence>
<feature type="region of interest" description="Disordered" evidence="1">
    <location>
        <begin position="155"/>
        <end position="174"/>
    </location>
</feature>
<accession>A0A849SIN3</accession>
<evidence type="ECO:0000313" key="3">
    <source>
        <dbReference type="Proteomes" id="UP000580839"/>
    </source>
</evidence>
<gene>
    <name evidence="2" type="ORF">HOP12_09935</name>
</gene>
<dbReference type="Pfam" id="PF05991">
    <property type="entry name" value="NYN_YacP"/>
    <property type="match status" value="1"/>
</dbReference>